<proteinExistence type="predicted"/>
<evidence type="ECO:0000313" key="1">
    <source>
        <dbReference type="EMBL" id="MBB5085051.1"/>
    </source>
</evidence>
<organism evidence="1 2">
    <name type="scientific">Nonomuraea endophytica</name>
    <dbReference type="NCBI Taxonomy" id="714136"/>
    <lineage>
        <taxon>Bacteria</taxon>
        <taxon>Bacillati</taxon>
        <taxon>Actinomycetota</taxon>
        <taxon>Actinomycetes</taxon>
        <taxon>Streptosporangiales</taxon>
        <taxon>Streptosporangiaceae</taxon>
        <taxon>Nonomuraea</taxon>
    </lineage>
</organism>
<dbReference type="AlphaFoldDB" id="A0A7W8AEW8"/>
<keyword evidence="2" id="KW-1185">Reference proteome</keyword>
<dbReference type="RefSeq" id="WP_184976143.1">
    <property type="nucleotide sequence ID" value="NZ_JACHIN010000030.1"/>
</dbReference>
<protein>
    <submittedName>
        <fullName evidence="1">Uncharacterized protein</fullName>
    </submittedName>
</protein>
<reference evidence="1 2" key="1">
    <citation type="submission" date="2020-08" db="EMBL/GenBank/DDBJ databases">
        <title>Genomic Encyclopedia of Type Strains, Phase IV (KMG-IV): sequencing the most valuable type-strain genomes for metagenomic binning, comparative biology and taxonomic classification.</title>
        <authorList>
            <person name="Goeker M."/>
        </authorList>
    </citation>
    <scope>NUCLEOTIDE SEQUENCE [LARGE SCALE GENOMIC DNA]</scope>
    <source>
        <strain evidence="1 2">DSM 45385</strain>
    </source>
</reference>
<dbReference type="EMBL" id="JACHIN010000030">
    <property type="protein sequence ID" value="MBB5085051.1"/>
    <property type="molecule type" value="Genomic_DNA"/>
</dbReference>
<sequence length="61" mass="6444">MNLRLVCTPDEVDTAVAALAGPFIVSPTGAYDITRFAHPYPSPGDAGQVRVYLEVTPNGDP</sequence>
<gene>
    <name evidence="1" type="ORF">HNR40_010564</name>
</gene>
<name>A0A7W8AEW8_9ACTN</name>
<comment type="caution">
    <text evidence="1">The sequence shown here is derived from an EMBL/GenBank/DDBJ whole genome shotgun (WGS) entry which is preliminary data.</text>
</comment>
<evidence type="ECO:0000313" key="2">
    <source>
        <dbReference type="Proteomes" id="UP000568380"/>
    </source>
</evidence>
<accession>A0A7W8AEW8</accession>
<dbReference type="Proteomes" id="UP000568380">
    <property type="component" value="Unassembled WGS sequence"/>
</dbReference>